<organism evidence="2 3">
    <name type="scientific">Cutaneotrichosporon oleaginosum</name>
    <dbReference type="NCBI Taxonomy" id="879819"/>
    <lineage>
        <taxon>Eukaryota</taxon>
        <taxon>Fungi</taxon>
        <taxon>Dikarya</taxon>
        <taxon>Basidiomycota</taxon>
        <taxon>Agaricomycotina</taxon>
        <taxon>Tremellomycetes</taxon>
        <taxon>Trichosporonales</taxon>
        <taxon>Trichosporonaceae</taxon>
        <taxon>Cutaneotrichosporon</taxon>
    </lineage>
</organism>
<protein>
    <submittedName>
        <fullName evidence="2">Uncharacterized protein</fullName>
    </submittedName>
</protein>
<proteinExistence type="predicted"/>
<dbReference type="AlphaFoldDB" id="A0A0J1B7E2"/>
<evidence type="ECO:0000313" key="2">
    <source>
        <dbReference type="EMBL" id="KLT43644.1"/>
    </source>
</evidence>
<feature type="compositionally biased region" description="Basic and acidic residues" evidence="1">
    <location>
        <begin position="724"/>
        <end position="735"/>
    </location>
</feature>
<feature type="compositionally biased region" description="Acidic residues" evidence="1">
    <location>
        <begin position="438"/>
        <end position="458"/>
    </location>
</feature>
<dbReference type="OrthoDB" id="2573767at2759"/>
<gene>
    <name evidence="2" type="ORF">CC85DRAFT_284358</name>
</gene>
<dbReference type="GeneID" id="28983318"/>
<evidence type="ECO:0000313" key="3">
    <source>
        <dbReference type="Proteomes" id="UP000053611"/>
    </source>
</evidence>
<feature type="region of interest" description="Disordered" evidence="1">
    <location>
        <begin position="590"/>
        <end position="741"/>
    </location>
</feature>
<feature type="compositionally biased region" description="Acidic residues" evidence="1">
    <location>
        <begin position="412"/>
        <end position="423"/>
    </location>
</feature>
<reference evidence="2 3" key="1">
    <citation type="submission" date="2015-03" db="EMBL/GenBank/DDBJ databases">
        <title>Genomics and transcriptomics of the oil-accumulating basidiomycete yeast T. oleaginosus allow insights into substrate utilization and the diverse evolutionary trajectories of mating systems in fungi.</title>
        <authorList>
            <consortium name="DOE Joint Genome Institute"/>
            <person name="Kourist R."/>
            <person name="Kracht O."/>
            <person name="Bracharz F."/>
            <person name="Lipzen A."/>
            <person name="Nolan M."/>
            <person name="Ohm R."/>
            <person name="Grigoriev I."/>
            <person name="Sun S."/>
            <person name="Heitman J."/>
            <person name="Bruck T."/>
            <person name="Nowrousian M."/>
        </authorList>
    </citation>
    <scope>NUCLEOTIDE SEQUENCE [LARGE SCALE GENOMIC DNA]</scope>
    <source>
        <strain evidence="2 3">IBC0246</strain>
    </source>
</reference>
<name>A0A0J1B7E2_9TREE</name>
<feature type="compositionally biased region" description="Basic and acidic residues" evidence="1">
    <location>
        <begin position="497"/>
        <end position="511"/>
    </location>
</feature>
<dbReference type="EMBL" id="KQ087193">
    <property type="protein sequence ID" value="KLT43644.1"/>
    <property type="molecule type" value="Genomic_DNA"/>
</dbReference>
<feature type="compositionally biased region" description="Basic and acidic residues" evidence="1">
    <location>
        <begin position="623"/>
        <end position="657"/>
    </location>
</feature>
<dbReference type="STRING" id="879819.A0A0J1B7E2"/>
<accession>A0A0J1B7E2</accession>
<feature type="compositionally biased region" description="Acidic residues" evidence="1">
    <location>
        <begin position="322"/>
        <end position="336"/>
    </location>
</feature>
<feature type="compositionally biased region" description="Acidic residues" evidence="1">
    <location>
        <begin position="605"/>
        <end position="622"/>
    </location>
</feature>
<feature type="compositionally biased region" description="Acidic residues" evidence="1">
    <location>
        <begin position="672"/>
        <end position="702"/>
    </location>
</feature>
<feature type="compositionally biased region" description="Basic and acidic residues" evidence="1">
    <location>
        <begin position="312"/>
        <end position="321"/>
    </location>
</feature>
<dbReference type="RefSeq" id="XP_018280135.1">
    <property type="nucleotide sequence ID" value="XM_018422715.1"/>
</dbReference>
<sequence length="741" mass="79069">MDLDAPYDDDVIVDADGDEPMDEGMAISVTNTPAIAPVLEVLDEDVAFDAEEADGDAEIVVADAEGIEAVEEYEEPMGEGGEAGGIELITGDDEVPEAKGETLGAEAGEAQETLVVAEVEVDGGDPAVDMPEEEHASVGNPNTHDHVAVQPSVKATAALHDSAAVAADATQPEPELEPELEPLAPILLHTNGGTRALFSAPEYDEGGEQVDVPVLLAGREDLADEGLNVLWEHVRRELAQDGVTVHGEMVVTEKLMELRMGEDDIHLANVTLLDLLALHEGCGLPTPVQLFVTDEPHRFITRFEAIRREVEAAEERERTAEGAEEWGEEWASEEGEGEHAEGGEGEEVDEHVDNDGAHHAEEAYDDGEDIVEAAEDDNPDAEPHAEGETAAEPAPDSVTVEEELVQEGAGETLEDELVEDDGDVIEHVHEGDEHAHDEDAEGEGVDGYYEEEYAEGAGDDEHHGEGEGEEHLATADAEIDDHAGADAEDADATAPSEDAKVEAEGEAEHTEAGATDVSAPEFNEPEYADDHVDVGDTEAVPPDENTGADAEGHTDLDDIVTDAEADDYEYDDGDEYGVEHIGDAAIAASAEEAVEEDGSLAPTLEEYEEDELAGNEEDELVGDADHEESGADGHEALGELQEHVDEAYPEDAEGHEACEEDELDADEHYGEGEGEYEEYEEANHEEDELEEGEEDELADDVGEPVNGASSPRKRPLPDGEGEEVAAKKTRLDGECTRLALG</sequence>
<feature type="compositionally biased region" description="Basic and acidic residues" evidence="1">
    <location>
        <begin position="459"/>
        <end position="473"/>
    </location>
</feature>
<feature type="region of interest" description="Disordered" evidence="1">
    <location>
        <begin position="377"/>
        <end position="557"/>
    </location>
</feature>
<evidence type="ECO:0000256" key="1">
    <source>
        <dbReference type="SAM" id="MobiDB-lite"/>
    </source>
</evidence>
<feature type="compositionally biased region" description="Basic and acidic residues" evidence="1">
    <location>
        <begin position="424"/>
        <end position="437"/>
    </location>
</feature>
<dbReference type="Proteomes" id="UP000053611">
    <property type="component" value="Unassembled WGS sequence"/>
</dbReference>
<feature type="region of interest" description="Disordered" evidence="1">
    <location>
        <begin position="312"/>
        <end position="351"/>
    </location>
</feature>
<keyword evidence="3" id="KW-1185">Reference proteome</keyword>